<keyword evidence="2" id="KW-1185">Reference proteome</keyword>
<name>A0ACA9LT82_9GLOM</name>
<protein>
    <submittedName>
        <fullName evidence="1">14894_t:CDS:1</fullName>
    </submittedName>
</protein>
<comment type="caution">
    <text evidence="1">The sequence shown here is derived from an EMBL/GenBank/DDBJ whole genome shotgun (WGS) entry which is preliminary data.</text>
</comment>
<reference evidence="1" key="1">
    <citation type="submission" date="2021-06" db="EMBL/GenBank/DDBJ databases">
        <authorList>
            <person name="Kallberg Y."/>
            <person name="Tangrot J."/>
            <person name="Rosling A."/>
        </authorList>
    </citation>
    <scope>NUCLEOTIDE SEQUENCE</scope>
    <source>
        <strain evidence="1">28 12/20/2015</strain>
    </source>
</reference>
<dbReference type="Proteomes" id="UP000789366">
    <property type="component" value="Unassembled WGS sequence"/>
</dbReference>
<gene>
    <name evidence="1" type="ORF">SPELUC_LOCUS5085</name>
</gene>
<accession>A0ACA9LT82</accession>
<evidence type="ECO:0000313" key="1">
    <source>
        <dbReference type="EMBL" id="CAG8547876.1"/>
    </source>
</evidence>
<feature type="non-terminal residue" evidence="1">
    <location>
        <position position="155"/>
    </location>
</feature>
<sequence length="155" mass="17326">MKKEKVDKKVNTSKNNTMKSSSIVETSSAKDKELNWANKVENNIKTEKVSKLSLLSKGKDNKETCVNLAKVNTTQVNTLQVNKIIVTSQGKSQDKLQTKKWSELFSKFKEEKATFTNSIPKPKIYSKNDNALMLDIQNFSNIASNDIVAALAAKL</sequence>
<organism evidence="1 2">
    <name type="scientific">Cetraspora pellucida</name>
    <dbReference type="NCBI Taxonomy" id="1433469"/>
    <lineage>
        <taxon>Eukaryota</taxon>
        <taxon>Fungi</taxon>
        <taxon>Fungi incertae sedis</taxon>
        <taxon>Mucoromycota</taxon>
        <taxon>Glomeromycotina</taxon>
        <taxon>Glomeromycetes</taxon>
        <taxon>Diversisporales</taxon>
        <taxon>Gigasporaceae</taxon>
        <taxon>Cetraspora</taxon>
    </lineage>
</organism>
<evidence type="ECO:0000313" key="2">
    <source>
        <dbReference type="Proteomes" id="UP000789366"/>
    </source>
</evidence>
<feature type="non-terminal residue" evidence="1">
    <location>
        <position position="1"/>
    </location>
</feature>
<proteinExistence type="predicted"/>
<dbReference type="EMBL" id="CAJVPW010004940">
    <property type="protein sequence ID" value="CAG8547876.1"/>
    <property type="molecule type" value="Genomic_DNA"/>
</dbReference>